<dbReference type="SUPFAM" id="SSF48452">
    <property type="entry name" value="TPR-like"/>
    <property type="match status" value="1"/>
</dbReference>
<sequence>MEPNLLLDALLDEAGMSYAGFASRLNQGRSTRYDHSSVHRWIRDHGIPRGDTPNLICDVLGERLGRSLTLADIGMDRVAAMHQTDHSLESALAHATALWRGDHRRSEVVEKTRLLRGAAAVAPVFEWENPPDDPDVSHHGPRRVGRSDIDRVQHARARYEQMYRRVGGVPVRGRVVAYLTDQVAPLVRGSYDDRTGRELLRAAGGLVALAGISAYDSNMQPLAQRYLVHALRLAKASGSRSFGGYVVALLANQAMYRGAHRQVIQYAETALRGARGHLSPALTADLHALQAKAYARLGDTTGCHLHMEQSHVEIRPEEEPPETGYVQPGLVDTQHAEALRSLGDLRAAQEHAELALQASDVHTRGRVHRMATYAVILGQRREVDHAVEVGQQMFDLALGMESGRIADRVRTVAGALAHYDTPVVRDFREQASHLADVPR</sequence>
<dbReference type="RefSeq" id="WP_122197489.1">
    <property type="nucleotide sequence ID" value="NZ_JBHSKC010000034.1"/>
</dbReference>
<dbReference type="OrthoDB" id="3213425at2"/>
<protein>
    <submittedName>
        <fullName evidence="1">Transcriptional regulator</fullName>
    </submittedName>
</protein>
<dbReference type="AlphaFoldDB" id="A0A3M2LY03"/>
<evidence type="ECO:0000313" key="2">
    <source>
        <dbReference type="Proteomes" id="UP000282674"/>
    </source>
</evidence>
<comment type="caution">
    <text evidence="1">The sequence shown here is derived from an EMBL/GenBank/DDBJ whole genome shotgun (WGS) entry which is preliminary data.</text>
</comment>
<evidence type="ECO:0000313" key="1">
    <source>
        <dbReference type="EMBL" id="RMI39858.1"/>
    </source>
</evidence>
<gene>
    <name evidence="1" type="ORF">EBO15_28225</name>
</gene>
<reference evidence="1 2" key="1">
    <citation type="submission" date="2018-10" db="EMBL/GenBank/DDBJ databases">
        <title>Isolation from soil.</title>
        <authorList>
            <person name="Hu J."/>
        </authorList>
    </citation>
    <scope>NUCLEOTIDE SEQUENCE [LARGE SCALE GENOMIC DNA]</scope>
    <source>
        <strain evidence="1 2">NEAU-Ht49</strain>
    </source>
</reference>
<dbReference type="Proteomes" id="UP000282674">
    <property type="component" value="Unassembled WGS sequence"/>
</dbReference>
<accession>A0A3M2LY03</accession>
<name>A0A3M2LY03_9ACTN</name>
<proteinExistence type="predicted"/>
<dbReference type="EMBL" id="RFFG01000061">
    <property type="protein sequence ID" value="RMI39858.1"/>
    <property type="molecule type" value="Genomic_DNA"/>
</dbReference>
<keyword evidence="2" id="KW-1185">Reference proteome</keyword>
<organism evidence="1 2">
    <name type="scientific">Actinomadura harenae</name>
    <dbReference type="NCBI Taxonomy" id="2483351"/>
    <lineage>
        <taxon>Bacteria</taxon>
        <taxon>Bacillati</taxon>
        <taxon>Actinomycetota</taxon>
        <taxon>Actinomycetes</taxon>
        <taxon>Streptosporangiales</taxon>
        <taxon>Thermomonosporaceae</taxon>
        <taxon>Actinomadura</taxon>
    </lineage>
</organism>
<dbReference type="InterPro" id="IPR011990">
    <property type="entry name" value="TPR-like_helical_dom_sf"/>
</dbReference>
<dbReference type="Gene3D" id="1.25.40.10">
    <property type="entry name" value="Tetratricopeptide repeat domain"/>
    <property type="match status" value="1"/>
</dbReference>